<dbReference type="Gramene" id="ONK63793">
    <property type="protein sequence ID" value="ONK63793"/>
    <property type="gene ID" value="A4U43_C07F19000"/>
</dbReference>
<sequence>MVLLLPIVARSRRRLLRECHDEKTRHPLLMWRGGVGRFAMTEEEPWGRDWARGVVGTAAAWSGRRRRGRGVVGVVGAEVAWSGGGSLVFGVVRRGRRGPALSWFQREGRERDWNRSGFR</sequence>
<organism evidence="1 2">
    <name type="scientific">Asparagus officinalis</name>
    <name type="common">Garden asparagus</name>
    <dbReference type="NCBI Taxonomy" id="4686"/>
    <lineage>
        <taxon>Eukaryota</taxon>
        <taxon>Viridiplantae</taxon>
        <taxon>Streptophyta</taxon>
        <taxon>Embryophyta</taxon>
        <taxon>Tracheophyta</taxon>
        <taxon>Spermatophyta</taxon>
        <taxon>Magnoliopsida</taxon>
        <taxon>Liliopsida</taxon>
        <taxon>Asparagales</taxon>
        <taxon>Asparagaceae</taxon>
        <taxon>Asparagoideae</taxon>
        <taxon>Asparagus</taxon>
    </lineage>
</organism>
<name>A0A5P1EDE9_ASPOF</name>
<proteinExistence type="predicted"/>
<evidence type="ECO:0000313" key="2">
    <source>
        <dbReference type="Proteomes" id="UP000243459"/>
    </source>
</evidence>
<evidence type="ECO:0000313" key="1">
    <source>
        <dbReference type="EMBL" id="ONK63793.1"/>
    </source>
</evidence>
<keyword evidence="2" id="KW-1185">Reference proteome</keyword>
<dbReference type="EMBL" id="CM007387">
    <property type="protein sequence ID" value="ONK63793.1"/>
    <property type="molecule type" value="Genomic_DNA"/>
</dbReference>
<dbReference type="Proteomes" id="UP000243459">
    <property type="component" value="Chromosome 7"/>
</dbReference>
<accession>A0A5P1EDE9</accession>
<protein>
    <submittedName>
        <fullName evidence="1">Uncharacterized protein</fullName>
    </submittedName>
</protein>
<dbReference type="AlphaFoldDB" id="A0A5P1EDE9"/>
<reference evidence="2" key="1">
    <citation type="journal article" date="2017" name="Nat. Commun.">
        <title>The asparagus genome sheds light on the origin and evolution of a young Y chromosome.</title>
        <authorList>
            <person name="Harkess A."/>
            <person name="Zhou J."/>
            <person name="Xu C."/>
            <person name="Bowers J.E."/>
            <person name="Van der Hulst R."/>
            <person name="Ayyampalayam S."/>
            <person name="Mercati F."/>
            <person name="Riccardi P."/>
            <person name="McKain M.R."/>
            <person name="Kakrana A."/>
            <person name="Tang H."/>
            <person name="Ray J."/>
            <person name="Groenendijk J."/>
            <person name="Arikit S."/>
            <person name="Mathioni S.M."/>
            <person name="Nakano M."/>
            <person name="Shan H."/>
            <person name="Telgmann-Rauber A."/>
            <person name="Kanno A."/>
            <person name="Yue Z."/>
            <person name="Chen H."/>
            <person name="Li W."/>
            <person name="Chen Y."/>
            <person name="Xu X."/>
            <person name="Zhang Y."/>
            <person name="Luo S."/>
            <person name="Chen H."/>
            <person name="Gao J."/>
            <person name="Mao Z."/>
            <person name="Pires J.C."/>
            <person name="Luo M."/>
            <person name="Kudrna D."/>
            <person name="Wing R.A."/>
            <person name="Meyers B.C."/>
            <person name="Yi K."/>
            <person name="Kong H."/>
            <person name="Lavrijsen P."/>
            <person name="Sunseri F."/>
            <person name="Falavigna A."/>
            <person name="Ye Y."/>
            <person name="Leebens-Mack J.H."/>
            <person name="Chen G."/>
        </authorList>
    </citation>
    <scope>NUCLEOTIDE SEQUENCE [LARGE SCALE GENOMIC DNA]</scope>
    <source>
        <strain evidence="2">cv. DH0086</strain>
    </source>
</reference>
<gene>
    <name evidence="1" type="ORF">A4U43_C07F19000</name>
</gene>